<evidence type="ECO:0000256" key="5">
    <source>
        <dbReference type="ARBA" id="ARBA00023159"/>
    </source>
</evidence>
<dbReference type="Proteomes" id="UP001217089">
    <property type="component" value="Unassembled WGS sequence"/>
</dbReference>
<evidence type="ECO:0000256" key="8">
    <source>
        <dbReference type="SAM" id="MobiDB-lite"/>
    </source>
</evidence>
<evidence type="ECO:0000259" key="9">
    <source>
        <dbReference type="Pfam" id="PF09816"/>
    </source>
</evidence>
<feature type="compositionally biased region" description="Low complexity" evidence="8">
    <location>
        <begin position="142"/>
        <end position="161"/>
    </location>
</feature>
<dbReference type="InterPro" id="IPR027093">
    <property type="entry name" value="EAF_fam"/>
</dbReference>
<proteinExistence type="inferred from homology"/>
<comment type="caution">
    <text evidence="10">The sequence shown here is derived from an EMBL/GenBank/DDBJ whole genome shotgun (WGS) entry which is preliminary data.</text>
</comment>
<sequence>MTSNQHQLIPQKKPRLMLKKEKIHVYEVYHSVERISPVSGSGIAHTVYKGNKRPTPKECVLIIDHEKGTFTLERLSNIIQLKKTRMEGTSKINQGSRPLTPVDYNKQKLSPAKNKNPPTQVSPTVQRESPVVTPVSVEKDNSPIGEISSSSDSEDAGWSSDSDSDNDEQTGKDLELSESGSDSD</sequence>
<dbReference type="PANTHER" id="PTHR15970:SF2">
    <property type="entry name" value="ELL-ASSOCIATED FACTOR EAF"/>
    <property type="match status" value="1"/>
</dbReference>
<organism evidence="10 11">
    <name type="scientific">Tegillarca granosa</name>
    <name type="common">Malaysian cockle</name>
    <name type="synonym">Anadara granosa</name>
    <dbReference type="NCBI Taxonomy" id="220873"/>
    <lineage>
        <taxon>Eukaryota</taxon>
        <taxon>Metazoa</taxon>
        <taxon>Spiralia</taxon>
        <taxon>Lophotrochozoa</taxon>
        <taxon>Mollusca</taxon>
        <taxon>Bivalvia</taxon>
        <taxon>Autobranchia</taxon>
        <taxon>Pteriomorphia</taxon>
        <taxon>Arcoida</taxon>
        <taxon>Arcoidea</taxon>
        <taxon>Arcidae</taxon>
        <taxon>Tegillarca</taxon>
    </lineage>
</organism>
<comment type="subcellular location">
    <subcellularLocation>
        <location evidence="1">Nucleus</location>
    </subcellularLocation>
</comment>
<keyword evidence="7" id="KW-0539">Nucleus</keyword>
<evidence type="ECO:0000256" key="3">
    <source>
        <dbReference type="ARBA" id="ARBA00022553"/>
    </source>
</evidence>
<dbReference type="EMBL" id="JARBDR010000342">
    <property type="protein sequence ID" value="KAJ8313725.1"/>
    <property type="molecule type" value="Genomic_DNA"/>
</dbReference>
<evidence type="ECO:0000313" key="10">
    <source>
        <dbReference type="EMBL" id="KAJ8313725.1"/>
    </source>
</evidence>
<reference evidence="10 11" key="1">
    <citation type="submission" date="2022-12" db="EMBL/GenBank/DDBJ databases">
        <title>Chromosome-level genome of Tegillarca granosa.</title>
        <authorList>
            <person name="Kim J."/>
        </authorList>
    </citation>
    <scope>NUCLEOTIDE SEQUENCE [LARGE SCALE GENOMIC DNA]</scope>
    <source>
        <strain evidence="10">Teg-2019</strain>
        <tissue evidence="10">Adductor muscle</tissue>
    </source>
</reference>
<accession>A0ABQ9FDK4</accession>
<keyword evidence="11" id="KW-1185">Reference proteome</keyword>
<name>A0ABQ9FDK4_TEGGR</name>
<keyword evidence="4" id="KW-0805">Transcription regulation</keyword>
<evidence type="ECO:0000256" key="7">
    <source>
        <dbReference type="ARBA" id="ARBA00023242"/>
    </source>
</evidence>
<evidence type="ECO:0000256" key="6">
    <source>
        <dbReference type="ARBA" id="ARBA00023163"/>
    </source>
</evidence>
<evidence type="ECO:0000256" key="2">
    <source>
        <dbReference type="ARBA" id="ARBA00007798"/>
    </source>
</evidence>
<protein>
    <recommendedName>
        <fullName evidence="9">Transcription elongation factor Eaf N-terminal domain-containing protein</fullName>
    </recommendedName>
</protein>
<feature type="region of interest" description="Disordered" evidence="8">
    <location>
        <begin position="87"/>
        <end position="184"/>
    </location>
</feature>
<dbReference type="PANTHER" id="PTHR15970">
    <property type="entry name" value="ELL-ASSOCIATED FACTOR EAF"/>
    <property type="match status" value="1"/>
</dbReference>
<feature type="domain" description="Transcription elongation factor Eaf N-terminal" evidence="9">
    <location>
        <begin position="40"/>
        <end position="86"/>
    </location>
</feature>
<gene>
    <name evidence="10" type="ORF">KUTeg_008286</name>
</gene>
<evidence type="ECO:0000313" key="11">
    <source>
        <dbReference type="Proteomes" id="UP001217089"/>
    </source>
</evidence>
<keyword evidence="3" id="KW-0597">Phosphoprotein</keyword>
<keyword evidence="6" id="KW-0804">Transcription</keyword>
<keyword evidence="5" id="KW-0010">Activator</keyword>
<dbReference type="InterPro" id="IPR019194">
    <property type="entry name" value="Tscrpt_elong_fac_Eaf_N"/>
</dbReference>
<comment type="similarity">
    <text evidence="2">Belongs to the EAF family.</text>
</comment>
<evidence type="ECO:0000256" key="1">
    <source>
        <dbReference type="ARBA" id="ARBA00004123"/>
    </source>
</evidence>
<dbReference type="Pfam" id="PF09816">
    <property type="entry name" value="EAF"/>
    <property type="match status" value="1"/>
</dbReference>
<feature type="compositionally biased region" description="Polar residues" evidence="8">
    <location>
        <begin position="116"/>
        <end position="127"/>
    </location>
</feature>
<evidence type="ECO:0000256" key="4">
    <source>
        <dbReference type="ARBA" id="ARBA00023015"/>
    </source>
</evidence>